<proteinExistence type="predicted"/>
<name>A0A2V4PRP3_9ACTN</name>
<accession>A0A2V4PRP3</accession>
<dbReference type="Proteomes" id="UP000248039">
    <property type="component" value="Unassembled WGS sequence"/>
</dbReference>
<comment type="caution">
    <text evidence="1">The sequence shown here is derived from an EMBL/GenBank/DDBJ whole genome shotgun (WGS) entry which is preliminary data.</text>
</comment>
<reference evidence="1 2" key="1">
    <citation type="submission" date="2018-03" db="EMBL/GenBank/DDBJ databases">
        <title>Bioinformatic expansion and discovery of thiopeptide antibiotics.</title>
        <authorList>
            <person name="Schwalen C.J."/>
            <person name="Hudson G.A."/>
            <person name="Mitchell D.A."/>
        </authorList>
    </citation>
    <scope>NUCLEOTIDE SEQUENCE [LARGE SCALE GENOMIC DNA]</scope>
    <source>
        <strain evidence="1 2">ATCC 21389</strain>
    </source>
</reference>
<keyword evidence="2" id="KW-1185">Reference proteome</keyword>
<dbReference type="SUPFAM" id="SSF48452">
    <property type="entry name" value="TPR-like"/>
    <property type="match status" value="1"/>
</dbReference>
<evidence type="ECO:0000313" key="1">
    <source>
        <dbReference type="EMBL" id="PYC87645.1"/>
    </source>
</evidence>
<sequence>MVVKDEAETPAAVQPAGERYSALLGQAEALLALDRHPEAASTALEAVQLDPGRPEAWVVAGKVYYQQERWAEAAPFFQAATCANRRPAVGATRETDHHWLPWDLLAVCLGNSGRHEEALRAGLTALRGNPEPERVRRNLAWFVEGLG</sequence>
<evidence type="ECO:0000313" key="2">
    <source>
        <dbReference type="Proteomes" id="UP000248039"/>
    </source>
</evidence>
<dbReference type="Gene3D" id="1.25.40.10">
    <property type="entry name" value="Tetratricopeptide repeat domain"/>
    <property type="match status" value="1"/>
</dbReference>
<dbReference type="AlphaFoldDB" id="A0A2V4PRP3"/>
<organism evidence="1 2">
    <name type="scientific">Streptomyces tateyamensis</name>
    <dbReference type="NCBI Taxonomy" id="565073"/>
    <lineage>
        <taxon>Bacteria</taxon>
        <taxon>Bacillati</taxon>
        <taxon>Actinomycetota</taxon>
        <taxon>Actinomycetes</taxon>
        <taxon>Kitasatosporales</taxon>
        <taxon>Streptomycetaceae</taxon>
        <taxon>Streptomyces</taxon>
    </lineage>
</organism>
<dbReference type="SMART" id="SM00028">
    <property type="entry name" value="TPR"/>
    <property type="match status" value="3"/>
</dbReference>
<gene>
    <name evidence="1" type="ORF">C7C46_03780</name>
</gene>
<dbReference type="EMBL" id="PYBW01000012">
    <property type="protein sequence ID" value="PYC87645.1"/>
    <property type="molecule type" value="Genomic_DNA"/>
</dbReference>
<dbReference type="InterPro" id="IPR011990">
    <property type="entry name" value="TPR-like_helical_dom_sf"/>
</dbReference>
<protein>
    <submittedName>
        <fullName evidence="1">Uncharacterized protein</fullName>
    </submittedName>
</protein>
<dbReference type="Pfam" id="PF13432">
    <property type="entry name" value="TPR_16"/>
    <property type="match status" value="1"/>
</dbReference>
<dbReference type="InterPro" id="IPR019734">
    <property type="entry name" value="TPR_rpt"/>
</dbReference>